<evidence type="ECO:0000313" key="2">
    <source>
        <dbReference type="EMBL" id="AVK96663.1"/>
    </source>
</evidence>
<dbReference type="GeneID" id="48276626"/>
<accession>A0A2S0JZV0</accession>
<protein>
    <submittedName>
        <fullName evidence="2">Uncharacterized protein</fullName>
    </submittedName>
</protein>
<keyword evidence="1" id="KW-0472">Membrane</keyword>
<organism evidence="2 4">
    <name type="scientific">Lysinibacillus sphaericus</name>
    <name type="common">Bacillus sphaericus</name>
    <dbReference type="NCBI Taxonomy" id="1421"/>
    <lineage>
        <taxon>Bacteria</taxon>
        <taxon>Bacillati</taxon>
        <taxon>Bacillota</taxon>
        <taxon>Bacilli</taxon>
        <taxon>Bacillales</taxon>
        <taxon>Bacillaceae</taxon>
        <taxon>Lysinibacillus</taxon>
    </lineage>
</organism>
<feature type="transmembrane region" description="Helical" evidence="1">
    <location>
        <begin position="84"/>
        <end position="100"/>
    </location>
</feature>
<keyword evidence="1" id="KW-0812">Transmembrane</keyword>
<evidence type="ECO:0000256" key="1">
    <source>
        <dbReference type="SAM" id="Phobius"/>
    </source>
</evidence>
<dbReference type="Proteomes" id="UP000238825">
    <property type="component" value="Chromosome"/>
</dbReference>
<reference evidence="2 4" key="1">
    <citation type="submission" date="2017-03" db="EMBL/GenBank/DDBJ databases">
        <title>The whole genome sequencing and assembly of Lysinibacillus sphaericus DSM 28T strain.</title>
        <authorList>
            <person name="Lee Y.-J."/>
            <person name="Yi H."/>
            <person name="Bahn Y.-S."/>
            <person name="Kim J.F."/>
            <person name="Lee D.-W."/>
        </authorList>
    </citation>
    <scope>NUCLEOTIDE SEQUENCE [LARGE SCALE GENOMIC DNA]</scope>
    <source>
        <strain evidence="2 4">DSM 28</strain>
    </source>
</reference>
<reference evidence="3 5" key="2">
    <citation type="submission" date="2018-06" db="EMBL/GenBank/DDBJ databases">
        <authorList>
            <consortium name="Pathogen Informatics"/>
            <person name="Doyle S."/>
        </authorList>
    </citation>
    <scope>NUCLEOTIDE SEQUENCE [LARGE SCALE GENOMIC DNA]</scope>
    <source>
        <strain evidence="3 5">NCTC10338</strain>
    </source>
</reference>
<keyword evidence="1" id="KW-1133">Transmembrane helix</keyword>
<evidence type="ECO:0000313" key="5">
    <source>
        <dbReference type="Proteomes" id="UP000255295"/>
    </source>
</evidence>
<dbReference type="EMBL" id="UFSZ01000001">
    <property type="protein sequence ID" value="SUV17534.1"/>
    <property type="molecule type" value="Genomic_DNA"/>
</dbReference>
<feature type="transmembrane region" description="Helical" evidence="1">
    <location>
        <begin position="40"/>
        <end position="63"/>
    </location>
</feature>
<feature type="transmembrane region" description="Helical" evidence="1">
    <location>
        <begin position="7"/>
        <end position="28"/>
    </location>
</feature>
<evidence type="ECO:0000313" key="4">
    <source>
        <dbReference type="Proteomes" id="UP000238825"/>
    </source>
</evidence>
<dbReference type="Proteomes" id="UP000255295">
    <property type="component" value="Unassembled WGS sequence"/>
</dbReference>
<evidence type="ECO:0000313" key="3">
    <source>
        <dbReference type="EMBL" id="SUV17534.1"/>
    </source>
</evidence>
<gene>
    <name evidence="2" type="ORF">LS41612_10470</name>
    <name evidence="3" type="ORF">NCTC10338_02637</name>
</gene>
<name>A0A2S0JZV0_LYSSH</name>
<proteinExistence type="predicted"/>
<dbReference type="AlphaFoldDB" id="A0A2S0JZV0"/>
<dbReference type="EMBL" id="CP019980">
    <property type="protein sequence ID" value="AVK96663.1"/>
    <property type="molecule type" value="Genomic_DNA"/>
</dbReference>
<sequence>MTNLFKLFLFISSYSPLYVIVALSIFPYENIDWQSFIEDQVTFTVTIILVVLFSLSFLPIWYIRKCELNSTIVSERVARKNEEILSYLVTYIVPLLAINVKEVSTLITNGILFMIIGYLYIKSNIIHVNITFLLFGWNIYEDELGRVIISKDNPDYFIRMNIANNPIRVRKLASNIYLHRS</sequence>
<dbReference type="RefSeq" id="WP_024364901.1">
    <property type="nucleotide sequence ID" value="NZ_BJNS01000048.1"/>
</dbReference>